<reference evidence="2 3" key="1">
    <citation type="submission" date="2018-06" db="EMBL/GenBank/DDBJ databases">
        <title>Actinomadura craniellae sp. nov. isolated from marine sponge Craniella sp.</title>
        <authorList>
            <person name="Li L."/>
            <person name="Xu Q.H."/>
            <person name="Lin H.W."/>
            <person name="Lu Y.H."/>
        </authorList>
    </citation>
    <scope>NUCLEOTIDE SEQUENCE [LARGE SCALE GENOMIC DNA]</scope>
    <source>
        <strain evidence="2 3">LHW63021</strain>
    </source>
</reference>
<organism evidence="2 3">
    <name type="scientific">Actinomadura craniellae</name>
    <dbReference type="NCBI Taxonomy" id="2231787"/>
    <lineage>
        <taxon>Bacteria</taxon>
        <taxon>Bacillati</taxon>
        <taxon>Actinomycetota</taxon>
        <taxon>Actinomycetes</taxon>
        <taxon>Streptosporangiales</taxon>
        <taxon>Thermomonosporaceae</taxon>
        <taxon>Actinomadura</taxon>
    </lineage>
</organism>
<evidence type="ECO:0000313" key="3">
    <source>
        <dbReference type="Proteomes" id="UP000251891"/>
    </source>
</evidence>
<keyword evidence="3" id="KW-1185">Reference proteome</keyword>
<dbReference type="GO" id="GO:0003677">
    <property type="term" value="F:DNA binding"/>
    <property type="evidence" value="ECO:0007669"/>
    <property type="project" value="InterPro"/>
</dbReference>
<dbReference type="SMART" id="SM00530">
    <property type="entry name" value="HTH_XRE"/>
    <property type="match status" value="1"/>
</dbReference>
<dbReference type="EMBL" id="QLYX01000005">
    <property type="protein sequence ID" value="RAY14804.1"/>
    <property type="molecule type" value="Genomic_DNA"/>
</dbReference>
<proteinExistence type="predicted"/>
<dbReference type="AlphaFoldDB" id="A0A365H6Q4"/>
<dbReference type="SUPFAM" id="SSF47413">
    <property type="entry name" value="lambda repressor-like DNA-binding domains"/>
    <property type="match status" value="1"/>
</dbReference>
<evidence type="ECO:0000313" key="2">
    <source>
        <dbReference type="EMBL" id="RAY14804.1"/>
    </source>
</evidence>
<dbReference type="InterPro" id="IPR043917">
    <property type="entry name" value="DUF5753"/>
</dbReference>
<dbReference type="PROSITE" id="PS50943">
    <property type="entry name" value="HTH_CROC1"/>
    <property type="match status" value="1"/>
</dbReference>
<sequence>MATNPSPDPKSNLWNLTAFYLRLYRQKRGLSGEAVGRIMSCSKATVSRIEIGETRLDGTQAKALDRAWDMDGLFSMLVWYAALGHDPQWFAQYVDLEQRAQFLKIFEAQTIPGLLQTEDYARALFITGDAPNAEDLIRERMARQQLLDQEPQPFMSVLLSQTVLEWPIGSPEIMRGQLARLLELSERTRVTIQVIPRTWETGAYPGLDGSFELLSGDQFGDVAYTESPEGGRLVSSPSEVRRFAIRYHRINAKALPEEPSRALIRKFMEDTT</sequence>
<accession>A0A365H6Q4</accession>
<dbReference type="InterPro" id="IPR001387">
    <property type="entry name" value="Cro/C1-type_HTH"/>
</dbReference>
<dbReference type="InterPro" id="IPR010982">
    <property type="entry name" value="Lambda_DNA-bd_dom_sf"/>
</dbReference>
<dbReference type="RefSeq" id="WP_111867148.1">
    <property type="nucleotide sequence ID" value="NZ_QLYX01000005.1"/>
</dbReference>
<dbReference type="Gene3D" id="1.10.260.40">
    <property type="entry name" value="lambda repressor-like DNA-binding domains"/>
    <property type="match status" value="1"/>
</dbReference>
<dbReference type="Pfam" id="PF13560">
    <property type="entry name" value="HTH_31"/>
    <property type="match status" value="1"/>
</dbReference>
<evidence type="ECO:0000259" key="1">
    <source>
        <dbReference type="PROSITE" id="PS50943"/>
    </source>
</evidence>
<feature type="domain" description="HTH cro/C1-type" evidence="1">
    <location>
        <begin position="21"/>
        <end position="64"/>
    </location>
</feature>
<dbReference type="OrthoDB" id="3355929at2"/>
<gene>
    <name evidence="2" type="ORF">DPM19_13820</name>
</gene>
<comment type="caution">
    <text evidence="2">The sequence shown here is derived from an EMBL/GenBank/DDBJ whole genome shotgun (WGS) entry which is preliminary data.</text>
</comment>
<dbReference type="CDD" id="cd00093">
    <property type="entry name" value="HTH_XRE"/>
    <property type="match status" value="1"/>
</dbReference>
<dbReference type="Proteomes" id="UP000251891">
    <property type="component" value="Unassembled WGS sequence"/>
</dbReference>
<dbReference type="Pfam" id="PF19054">
    <property type="entry name" value="DUF5753"/>
    <property type="match status" value="1"/>
</dbReference>
<protein>
    <recommendedName>
        <fullName evidence="1">HTH cro/C1-type domain-containing protein</fullName>
    </recommendedName>
</protein>
<name>A0A365H6Q4_9ACTN</name>